<dbReference type="SUPFAM" id="SSF55811">
    <property type="entry name" value="Nudix"/>
    <property type="match status" value="1"/>
</dbReference>
<dbReference type="InterPro" id="IPR015797">
    <property type="entry name" value="NUDIX_hydrolase-like_dom_sf"/>
</dbReference>
<comment type="caution">
    <text evidence="1">The sequence shown here is derived from an EMBL/GenBank/DDBJ whole genome shotgun (WGS) entry which is preliminary data.</text>
</comment>
<protein>
    <recommendedName>
        <fullName evidence="3">Nudix hydrolase domain-containing protein</fullName>
    </recommendedName>
</protein>
<dbReference type="RefSeq" id="WP_311620090.1">
    <property type="nucleotide sequence ID" value="NZ_JAVREV010000016.1"/>
</dbReference>
<dbReference type="Proteomes" id="UP001183615">
    <property type="component" value="Unassembled WGS sequence"/>
</dbReference>
<name>A0ABU2SAT8_9ACTN</name>
<evidence type="ECO:0000313" key="2">
    <source>
        <dbReference type="Proteomes" id="UP001183615"/>
    </source>
</evidence>
<evidence type="ECO:0000313" key="1">
    <source>
        <dbReference type="EMBL" id="MDT0445908.1"/>
    </source>
</evidence>
<organism evidence="1 2">
    <name type="scientific">Streptomyces johnsoniae</name>
    <dbReference type="NCBI Taxonomy" id="3075532"/>
    <lineage>
        <taxon>Bacteria</taxon>
        <taxon>Bacillati</taxon>
        <taxon>Actinomycetota</taxon>
        <taxon>Actinomycetes</taxon>
        <taxon>Kitasatosporales</taxon>
        <taxon>Streptomycetaceae</taxon>
        <taxon>Streptomyces</taxon>
    </lineage>
</organism>
<sequence>MAVSGIGGGELGDAAEYTFGLAPGTRAWPAQQRRKKAAEQCGVTTDHFRKTYEVTICEQVAEEILAALAARAPAPGQDRARDPAPRAEGAVPVPLPGPAPEAGGRAVHTAVGPGLLLDRLADAVRVVIVDPVHRDLAELLERALLRKRERYGEAAFWDELCIVFLSDDLLHLVRDDLTAQFPDPEAAARERRQRAALARRTVMSLLLRRGVPGRWKVYAHRGLMPLPGAVLRMGDGRVFVQLTASPSHLAGPEASRMEFEDLPDQRFESIFNEIVEHGEEDHEVVLVGRPAWDGGSFSCYGARFRRGVMISHQNTHDWLPAVIVITWRRREDQVEPLLEINTPKNSTRELGKVSHLSGYINQRDHGARDRAESGSAPSNFLLGRDTAEAAVRRELLDELGVRHPRGVPRLTGTVPFYYPDKENLYFYIFETELSADTGFVPSVQMHAWTVAELLRVREHQVLGNAVLALTDEHLTVAQRAIAGRIASLNLLLHGHAALAERVAECPPRERARQQLADELRPLVDASGLSRYSAGRELHLAGLAGLQYRSFFTDILPVYAAVGVASAARALSALADDPVRRRAVLDLKSCYESEDMVTALPIEV</sequence>
<gene>
    <name evidence="1" type="ORF">RM779_25415</name>
</gene>
<keyword evidence="2" id="KW-1185">Reference proteome</keyword>
<accession>A0ABU2SAT8</accession>
<dbReference type="EMBL" id="JAVREV010000016">
    <property type="protein sequence ID" value="MDT0445908.1"/>
    <property type="molecule type" value="Genomic_DNA"/>
</dbReference>
<proteinExistence type="predicted"/>
<reference evidence="2" key="1">
    <citation type="submission" date="2023-07" db="EMBL/GenBank/DDBJ databases">
        <title>30 novel species of actinomycetes from the DSMZ collection.</title>
        <authorList>
            <person name="Nouioui I."/>
        </authorList>
    </citation>
    <scope>NUCLEOTIDE SEQUENCE [LARGE SCALE GENOMIC DNA]</scope>
    <source>
        <strain evidence="2">DSM 41886</strain>
    </source>
</reference>
<evidence type="ECO:0008006" key="3">
    <source>
        <dbReference type="Google" id="ProtNLM"/>
    </source>
</evidence>